<dbReference type="PROSITE" id="PS50935">
    <property type="entry name" value="SSB"/>
    <property type="match status" value="1"/>
</dbReference>
<comment type="subunit">
    <text evidence="2">Homotetramer.</text>
</comment>
<dbReference type="GO" id="GO:0009295">
    <property type="term" value="C:nucleoid"/>
    <property type="evidence" value="ECO:0007669"/>
    <property type="project" value="TreeGrafter"/>
</dbReference>
<reference evidence="5" key="2">
    <citation type="journal article" date="2021" name="Microbiome">
        <title>Successional dynamics and alternative stable states in a saline activated sludge microbial community over 9 years.</title>
        <authorList>
            <person name="Wang Y."/>
            <person name="Ye J."/>
            <person name="Ju F."/>
            <person name="Liu L."/>
            <person name="Boyd J.A."/>
            <person name="Deng Y."/>
            <person name="Parks D.H."/>
            <person name="Jiang X."/>
            <person name="Yin X."/>
            <person name="Woodcroft B.J."/>
            <person name="Tyson G.W."/>
            <person name="Hugenholtz P."/>
            <person name="Polz M.F."/>
            <person name="Zhang T."/>
        </authorList>
    </citation>
    <scope>NUCLEOTIDE SEQUENCE</scope>
    <source>
        <strain evidence="5">HKST-UBA03</strain>
    </source>
</reference>
<dbReference type="AlphaFoldDB" id="A0A955LJK3"/>
<dbReference type="EMBL" id="JAGQKZ010000010">
    <property type="protein sequence ID" value="MCA9391907.1"/>
    <property type="molecule type" value="Genomic_DNA"/>
</dbReference>
<evidence type="ECO:0000256" key="4">
    <source>
        <dbReference type="SAM" id="MobiDB-lite"/>
    </source>
</evidence>
<dbReference type="InterPro" id="IPR011344">
    <property type="entry name" value="ssDNA-bd"/>
</dbReference>
<dbReference type="Gene3D" id="2.40.50.140">
    <property type="entry name" value="Nucleic acid-binding proteins"/>
    <property type="match status" value="1"/>
</dbReference>
<dbReference type="GO" id="GO:0003697">
    <property type="term" value="F:single-stranded DNA binding"/>
    <property type="evidence" value="ECO:0007669"/>
    <property type="project" value="UniProtKB-UniRule"/>
</dbReference>
<name>A0A955LJK3_UNCKA</name>
<protein>
    <recommendedName>
        <fullName evidence="2 3">Single-stranded DNA-binding protein</fullName>
        <shortName evidence="2">SSB</shortName>
    </recommendedName>
</protein>
<comment type="caution">
    <text evidence="5">The sequence shown here is derived from an EMBL/GenBank/DDBJ whole genome shotgun (WGS) entry which is preliminary data.</text>
</comment>
<gene>
    <name evidence="5" type="ORF">KC614_01740</name>
</gene>
<evidence type="ECO:0000256" key="3">
    <source>
        <dbReference type="PIRNR" id="PIRNR002070"/>
    </source>
</evidence>
<accession>A0A955LJK3</accession>
<comment type="caution">
    <text evidence="2">Lacks conserved residue(s) required for the propagation of feature annotation.</text>
</comment>
<evidence type="ECO:0000256" key="1">
    <source>
        <dbReference type="ARBA" id="ARBA00023125"/>
    </source>
</evidence>
<organism evidence="5 6">
    <name type="scientific">candidate division WWE3 bacterium</name>
    <dbReference type="NCBI Taxonomy" id="2053526"/>
    <lineage>
        <taxon>Bacteria</taxon>
        <taxon>Katanobacteria</taxon>
    </lineage>
</organism>
<feature type="compositionally biased region" description="Low complexity" evidence="4">
    <location>
        <begin position="141"/>
        <end position="154"/>
    </location>
</feature>
<dbReference type="HAMAP" id="MF_00984">
    <property type="entry name" value="SSB"/>
    <property type="match status" value="1"/>
</dbReference>
<dbReference type="CDD" id="cd04496">
    <property type="entry name" value="SSB_OBF"/>
    <property type="match status" value="1"/>
</dbReference>
<sequence length="154" mass="16834">MAVRSLNKVMLIGNLTRDPELRYTSSGTAVATFGVATNREYSPSNTESTVEDTEFHNIVAWAKLGELCEKLLHKGDKVYIEGRLQTRDWNDEASGKKMYRTEIVAGEMILLNSRRSGDGGQEDASYDQGSQGFGTGGSQQGSGETSTQSDEIPF</sequence>
<dbReference type="InterPro" id="IPR012340">
    <property type="entry name" value="NA-bd_OB-fold"/>
</dbReference>
<dbReference type="PANTHER" id="PTHR10302">
    <property type="entry name" value="SINGLE-STRANDED DNA-BINDING PROTEIN"/>
    <property type="match status" value="1"/>
</dbReference>
<dbReference type="Proteomes" id="UP000751518">
    <property type="component" value="Unassembled WGS sequence"/>
</dbReference>
<dbReference type="GO" id="GO:0006260">
    <property type="term" value="P:DNA replication"/>
    <property type="evidence" value="ECO:0007669"/>
    <property type="project" value="InterPro"/>
</dbReference>
<dbReference type="SUPFAM" id="SSF50249">
    <property type="entry name" value="Nucleic acid-binding proteins"/>
    <property type="match status" value="1"/>
</dbReference>
<evidence type="ECO:0000256" key="2">
    <source>
        <dbReference type="HAMAP-Rule" id="MF_00984"/>
    </source>
</evidence>
<proteinExistence type="inferred from homology"/>
<feature type="region of interest" description="Disordered" evidence="4">
    <location>
        <begin position="114"/>
        <end position="154"/>
    </location>
</feature>
<keyword evidence="1 2" id="KW-0238">DNA-binding</keyword>
<dbReference type="InterPro" id="IPR000424">
    <property type="entry name" value="Primosome_PriB/ssb"/>
</dbReference>
<dbReference type="PANTHER" id="PTHR10302:SF27">
    <property type="entry name" value="SINGLE-STRANDED DNA-BINDING PROTEIN"/>
    <property type="match status" value="1"/>
</dbReference>
<feature type="compositionally biased region" description="Gly residues" evidence="4">
    <location>
        <begin position="131"/>
        <end position="140"/>
    </location>
</feature>
<evidence type="ECO:0000313" key="5">
    <source>
        <dbReference type="EMBL" id="MCA9391907.1"/>
    </source>
</evidence>
<dbReference type="NCBIfam" id="TIGR00621">
    <property type="entry name" value="ssb"/>
    <property type="match status" value="1"/>
</dbReference>
<dbReference type="Pfam" id="PF00436">
    <property type="entry name" value="SSB"/>
    <property type="match status" value="1"/>
</dbReference>
<evidence type="ECO:0000313" key="6">
    <source>
        <dbReference type="Proteomes" id="UP000751518"/>
    </source>
</evidence>
<reference evidence="5" key="1">
    <citation type="submission" date="2020-04" db="EMBL/GenBank/DDBJ databases">
        <authorList>
            <person name="Zhang T."/>
        </authorList>
    </citation>
    <scope>NUCLEOTIDE SEQUENCE</scope>
    <source>
        <strain evidence="5">HKST-UBA03</strain>
    </source>
</reference>
<dbReference type="PIRSF" id="PIRSF002070">
    <property type="entry name" value="SSB"/>
    <property type="match status" value="1"/>
</dbReference>